<evidence type="ECO:0000313" key="2">
    <source>
        <dbReference type="Proteomes" id="UP000799771"/>
    </source>
</evidence>
<keyword evidence="2" id="KW-1185">Reference proteome</keyword>
<proteinExistence type="predicted"/>
<dbReference type="AlphaFoldDB" id="A0A6A6A9Z3"/>
<dbReference type="EMBL" id="ML977510">
    <property type="protein sequence ID" value="KAF2127501.1"/>
    <property type="molecule type" value="Genomic_DNA"/>
</dbReference>
<gene>
    <name evidence="1" type="ORF">P153DRAFT_319747</name>
</gene>
<name>A0A6A6A9Z3_9PLEO</name>
<protein>
    <submittedName>
        <fullName evidence="1">Uncharacterized protein</fullName>
    </submittedName>
</protein>
<reference evidence="1" key="1">
    <citation type="journal article" date="2020" name="Stud. Mycol.">
        <title>101 Dothideomycetes genomes: a test case for predicting lifestyles and emergence of pathogens.</title>
        <authorList>
            <person name="Haridas S."/>
            <person name="Albert R."/>
            <person name="Binder M."/>
            <person name="Bloem J."/>
            <person name="Labutti K."/>
            <person name="Salamov A."/>
            <person name="Andreopoulos B."/>
            <person name="Baker S."/>
            <person name="Barry K."/>
            <person name="Bills G."/>
            <person name="Bluhm B."/>
            <person name="Cannon C."/>
            <person name="Castanera R."/>
            <person name="Culley D."/>
            <person name="Daum C."/>
            <person name="Ezra D."/>
            <person name="Gonzalez J."/>
            <person name="Henrissat B."/>
            <person name="Kuo A."/>
            <person name="Liang C."/>
            <person name="Lipzen A."/>
            <person name="Lutzoni F."/>
            <person name="Magnuson J."/>
            <person name="Mondo S."/>
            <person name="Nolan M."/>
            <person name="Ohm R."/>
            <person name="Pangilinan J."/>
            <person name="Park H.-J."/>
            <person name="Ramirez L."/>
            <person name="Alfaro M."/>
            <person name="Sun H."/>
            <person name="Tritt A."/>
            <person name="Yoshinaga Y."/>
            <person name="Zwiers L.-H."/>
            <person name="Turgeon B."/>
            <person name="Goodwin S."/>
            <person name="Spatafora J."/>
            <person name="Crous P."/>
            <person name="Grigoriev I."/>
        </authorList>
    </citation>
    <scope>NUCLEOTIDE SEQUENCE</scope>
    <source>
        <strain evidence="1">CBS 119687</strain>
    </source>
</reference>
<dbReference type="Proteomes" id="UP000799771">
    <property type="component" value="Unassembled WGS sequence"/>
</dbReference>
<dbReference type="GeneID" id="54405527"/>
<dbReference type="RefSeq" id="XP_033521890.1">
    <property type="nucleotide sequence ID" value="XM_033665095.1"/>
</dbReference>
<organism evidence="1 2">
    <name type="scientific">Dothidotthia symphoricarpi CBS 119687</name>
    <dbReference type="NCBI Taxonomy" id="1392245"/>
    <lineage>
        <taxon>Eukaryota</taxon>
        <taxon>Fungi</taxon>
        <taxon>Dikarya</taxon>
        <taxon>Ascomycota</taxon>
        <taxon>Pezizomycotina</taxon>
        <taxon>Dothideomycetes</taxon>
        <taxon>Pleosporomycetidae</taxon>
        <taxon>Pleosporales</taxon>
        <taxon>Dothidotthiaceae</taxon>
        <taxon>Dothidotthia</taxon>
    </lineage>
</organism>
<feature type="non-terminal residue" evidence="1">
    <location>
        <position position="252"/>
    </location>
</feature>
<evidence type="ECO:0000313" key="1">
    <source>
        <dbReference type="EMBL" id="KAF2127501.1"/>
    </source>
</evidence>
<dbReference type="OrthoDB" id="3440338at2759"/>
<accession>A0A6A6A9Z3</accession>
<sequence>MRECALILASASTVFTAAVEGNLVSRMQHDADLRTEHADILQRASRQPSIYVHLLAESHGVAPTPRQYREIGDRVREYISDEPSEHAFYIDNMTAPFVALTISEQGYRKYLHTRANMRSTHRIAVLHRLCAGITARCLAIPPHQHDEPFAFPPAECGYSANTPARLAQHRARRSSNYVMNLVEDICGALHRAAHVLFPQLFTMHQFVVCAVFRPRAAAVAEMFCSALLQVWVEGGGGFNAAPAGRSVASAGR</sequence>